<feature type="compositionally biased region" description="Polar residues" evidence="1">
    <location>
        <begin position="15"/>
        <end position="28"/>
    </location>
</feature>
<dbReference type="Proteomes" id="UP000191285">
    <property type="component" value="Unassembled WGS sequence"/>
</dbReference>
<comment type="caution">
    <text evidence="2">The sequence shown here is derived from an EMBL/GenBank/DDBJ whole genome shotgun (WGS) entry which is preliminary data.</text>
</comment>
<evidence type="ECO:0000313" key="3">
    <source>
        <dbReference type="Proteomes" id="UP000191285"/>
    </source>
</evidence>
<dbReference type="AlphaFoldDB" id="A0A1V6T6W3"/>
<reference evidence="3" key="1">
    <citation type="journal article" date="2017" name="Nat. Microbiol.">
        <title>Global analysis of biosynthetic gene clusters reveals vast potential of secondary metabolite production in Penicillium species.</title>
        <authorList>
            <person name="Nielsen J.C."/>
            <person name="Grijseels S."/>
            <person name="Prigent S."/>
            <person name="Ji B."/>
            <person name="Dainat J."/>
            <person name="Nielsen K.F."/>
            <person name="Frisvad J.C."/>
            <person name="Workman M."/>
            <person name="Nielsen J."/>
        </authorList>
    </citation>
    <scope>NUCLEOTIDE SEQUENCE [LARGE SCALE GENOMIC DNA]</scope>
    <source>
        <strain evidence="3">IBT 24891</strain>
    </source>
</reference>
<accession>A0A1V6T6W3</accession>
<feature type="region of interest" description="Disordered" evidence="1">
    <location>
        <begin position="1"/>
        <end position="28"/>
    </location>
</feature>
<evidence type="ECO:0000256" key="1">
    <source>
        <dbReference type="SAM" id="MobiDB-lite"/>
    </source>
</evidence>
<evidence type="ECO:0000313" key="2">
    <source>
        <dbReference type="EMBL" id="OQE21851.1"/>
    </source>
</evidence>
<gene>
    <name evidence="2" type="ORF">PENSTE_c011G00548</name>
</gene>
<sequence length="121" mass="13498">MSQSHTGIAPRDMGFTTSASPSPGRQQSNIARTVNISSSWSIRWFFVFILHTEERRELEKSFHNEIIINGLTDQNNVADYSELWNMVILTKICANMQVPSAGLLLVIRSHLVQDAVIAVAA</sequence>
<protein>
    <submittedName>
        <fullName evidence="2">Uncharacterized protein</fullName>
    </submittedName>
</protein>
<name>A0A1V6T6W3_9EURO</name>
<organism evidence="2 3">
    <name type="scientific">Penicillium steckii</name>
    <dbReference type="NCBI Taxonomy" id="303698"/>
    <lineage>
        <taxon>Eukaryota</taxon>
        <taxon>Fungi</taxon>
        <taxon>Dikarya</taxon>
        <taxon>Ascomycota</taxon>
        <taxon>Pezizomycotina</taxon>
        <taxon>Eurotiomycetes</taxon>
        <taxon>Eurotiomycetidae</taxon>
        <taxon>Eurotiales</taxon>
        <taxon>Aspergillaceae</taxon>
        <taxon>Penicillium</taxon>
    </lineage>
</organism>
<keyword evidence="3" id="KW-1185">Reference proteome</keyword>
<dbReference type="EMBL" id="MLKD01000011">
    <property type="protein sequence ID" value="OQE21851.1"/>
    <property type="molecule type" value="Genomic_DNA"/>
</dbReference>
<proteinExistence type="predicted"/>